<feature type="compositionally biased region" description="Basic and acidic residues" evidence="3">
    <location>
        <begin position="893"/>
        <end position="903"/>
    </location>
</feature>
<feature type="region of interest" description="Disordered" evidence="3">
    <location>
        <begin position="361"/>
        <end position="414"/>
    </location>
</feature>
<keyword evidence="6" id="KW-1185">Reference proteome</keyword>
<dbReference type="SUPFAM" id="SSF53474">
    <property type="entry name" value="alpha/beta-Hydrolases"/>
    <property type="match status" value="1"/>
</dbReference>
<accession>A0AAD9Z508</accession>
<feature type="compositionally biased region" description="Polar residues" evidence="3">
    <location>
        <begin position="379"/>
        <end position="396"/>
    </location>
</feature>
<dbReference type="PANTHER" id="PTHR12482:SF62">
    <property type="entry name" value="LIPASE ROG1-RELATED"/>
    <property type="match status" value="1"/>
</dbReference>
<feature type="compositionally biased region" description="Polar residues" evidence="3">
    <location>
        <begin position="1067"/>
        <end position="1076"/>
    </location>
</feature>
<comment type="similarity">
    <text evidence="1">Belongs to the putative lipase ROG1 family.</text>
</comment>
<dbReference type="Proteomes" id="UP001276659">
    <property type="component" value="Unassembled WGS sequence"/>
</dbReference>
<dbReference type="AlphaFoldDB" id="A0AAD9Z508"/>
<organism evidence="5 6">
    <name type="scientific">Lepraria neglecta</name>
    <dbReference type="NCBI Taxonomy" id="209136"/>
    <lineage>
        <taxon>Eukaryota</taxon>
        <taxon>Fungi</taxon>
        <taxon>Dikarya</taxon>
        <taxon>Ascomycota</taxon>
        <taxon>Pezizomycotina</taxon>
        <taxon>Lecanoromycetes</taxon>
        <taxon>OSLEUM clade</taxon>
        <taxon>Lecanoromycetidae</taxon>
        <taxon>Lecanorales</taxon>
        <taxon>Lecanorineae</taxon>
        <taxon>Stereocaulaceae</taxon>
        <taxon>Lepraria</taxon>
    </lineage>
</organism>
<feature type="compositionally biased region" description="Basic residues" evidence="3">
    <location>
        <begin position="798"/>
        <end position="810"/>
    </location>
</feature>
<feature type="compositionally biased region" description="Low complexity" evidence="3">
    <location>
        <begin position="780"/>
        <end position="791"/>
    </location>
</feature>
<keyword evidence="2" id="KW-0442">Lipid degradation</keyword>
<dbReference type="InterPro" id="IPR007751">
    <property type="entry name" value="DUF676_lipase-like"/>
</dbReference>
<gene>
    <name evidence="5" type="ORF">OEA41_003833</name>
</gene>
<feature type="domain" description="DUF676" evidence="4">
    <location>
        <begin position="504"/>
        <end position="650"/>
    </location>
</feature>
<keyword evidence="2" id="KW-0443">Lipid metabolism</keyword>
<evidence type="ECO:0000256" key="2">
    <source>
        <dbReference type="ARBA" id="ARBA00022963"/>
    </source>
</evidence>
<feature type="compositionally biased region" description="Basic and acidic residues" evidence="3">
    <location>
        <begin position="361"/>
        <end position="378"/>
    </location>
</feature>
<reference evidence="5" key="1">
    <citation type="submission" date="2022-11" db="EMBL/GenBank/DDBJ databases">
        <title>Chromosomal genome sequence assembly and mating type (MAT) locus characterization of the leprose asexual lichenized fungus Lepraria neglecta (Nyl.) Erichsen.</title>
        <authorList>
            <person name="Allen J.L."/>
            <person name="Pfeffer B."/>
        </authorList>
    </citation>
    <scope>NUCLEOTIDE SEQUENCE</scope>
    <source>
        <strain evidence="5">Allen 5258</strain>
    </source>
</reference>
<feature type="region of interest" description="Disordered" evidence="3">
    <location>
        <begin position="274"/>
        <end position="329"/>
    </location>
</feature>
<feature type="region of interest" description="Disordered" evidence="3">
    <location>
        <begin position="231"/>
        <end position="253"/>
    </location>
</feature>
<feature type="region of interest" description="Disordered" evidence="3">
    <location>
        <begin position="691"/>
        <end position="949"/>
    </location>
</feature>
<feature type="domain" description="DUF676" evidence="4">
    <location>
        <begin position="327"/>
        <end position="363"/>
    </location>
</feature>
<feature type="region of interest" description="Disordered" evidence="3">
    <location>
        <begin position="1014"/>
        <end position="1205"/>
    </location>
</feature>
<evidence type="ECO:0000259" key="4">
    <source>
        <dbReference type="Pfam" id="PF05057"/>
    </source>
</evidence>
<feature type="compositionally biased region" description="Polar residues" evidence="3">
    <location>
        <begin position="691"/>
        <end position="711"/>
    </location>
</feature>
<dbReference type="InterPro" id="IPR029058">
    <property type="entry name" value="AB_hydrolase_fold"/>
</dbReference>
<evidence type="ECO:0000256" key="1">
    <source>
        <dbReference type="ARBA" id="ARBA00007920"/>
    </source>
</evidence>
<name>A0AAD9Z508_9LECA</name>
<dbReference type="InterPro" id="IPR044294">
    <property type="entry name" value="Lipase-like"/>
</dbReference>
<feature type="compositionally biased region" description="Basic and acidic residues" evidence="3">
    <location>
        <begin position="731"/>
        <end position="749"/>
    </location>
</feature>
<feature type="compositionally biased region" description="Acidic residues" evidence="3">
    <location>
        <begin position="402"/>
        <end position="414"/>
    </location>
</feature>
<feature type="region of interest" description="Disordered" evidence="3">
    <location>
        <begin position="473"/>
        <end position="496"/>
    </location>
</feature>
<sequence length="1205" mass="133075">MLITPHTYQQLQDLQQGSKPGSFEPSLAIGWRVAPDTVRHREKMLLVHQVGSVRVGEVVRWVTAVEASWFLELTCPRYTLTYTPSHDRILPSPSHLHVKIKNTSAIPLRAAYLHGPYTLYTACYPATFDPNYTPETPYKDGAPEFEPNLKAGGSWTSRLTVPENTRETAGKSYVKRGTDGSVPSFTWIIEISSQIIFSTSAVVHFELLVGRDEKSVELGFSSLTGQAAVAAPGQLQDHQQGKRSKTRHGAAQPRGVFSHAVNLVVDDTESLWNKPSLPEWDDEGKDRGKRRSYPDPGEQDDFASGKDSSRAGTSSRNSVEQPKARKRKRVHLVVLTHGLHSNLGSDMLYLKESIDAAAKEARESARKRKAEENSKTRPDSANANTAANQLGSSTAPLSGGQDELDPGAEVDEDEEEEVIVRGFAGNTTLTERGIQYLGKRLAKWILSMTYPDQPFLPAKKSLPKKLSRVFTGDKLSDAKNGPPQHSHSSIHRPSRKPNNLAYKITSISFIAHSLGGLTQTYAIAYIHKHSPNFFNEIKPINFVAMAVPFLGLSNENPLYVKFALDFGLVGRTGQDLGLTWRAPTMVRSGWGAMIGGIGSEGQRAHRQPDPGSKPLLRILPTGHTHHVLKLFRNRTVYSNVVNDGIVPLRTSCLLFLDWSGLGRVEKARRENGLVGTMAGWGWAELTGANKSSNRHLSAEQNSDAWSHSSVSGDEGRNANPGRSEVPQPEENAVKDDTTAHGQETRDPKQLPDGQGKPFQDEDYDASKSKESSPQRPAHPLAGFLSFGLGLLRPTQPNSHHHSHKHTKIYKRSQTTRGEAEDVASPSSESSSPLGPPSPAGRPGAVRGDSVLEDPNNVFAPPKTTIFEAAGDVLNPPLPTKEFLTNPQGRPRTIFHDRVYHPDDIPPPPTKKRPRLRRAFSSDSRRRPARSDITPDGQLEETPDTSGMKVEEKIARAYHHGLSWRKVLVRLEPDAHNNMVVRRMFSNAYGWPVIKHLVDTHFADTYAANTADVNEPNEERAKPMTEDVGKHGEEVDTEGHTEKIKRSDSELHEAKDSISELTDVGDHSMSSSMNRQTLSRKDSAQWDDSMFDITDDEDDMGDQSNLRHRGHISLPNNRLNTDGADDESQMGTSEAEIADFLTRSPPPIEGKKELSPPGGTTSVGLAKSVEERLTTPGRQRRRTIERQDEGEELADEVTRIRISDGQ</sequence>
<feature type="compositionally biased region" description="Basic and acidic residues" evidence="3">
    <location>
        <begin position="1016"/>
        <end position="1057"/>
    </location>
</feature>
<dbReference type="PANTHER" id="PTHR12482">
    <property type="entry name" value="LIPASE ROG1-RELATED-RELATED"/>
    <property type="match status" value="1"/>
</dbReference>
<protein>
    <recommendedName>
        <fullName evidence="4">DUF676 domain-containing protein</fullName>
    </recommendedName>
</protein>
<feature type="compositionally biased region" description="Acidic residues" evidence="3">
    <location>
        <begin position="1088"/>
        <end position="1100"/>
    </location>
</feature>
<evidence type="ECO:0000313" key="6">
    <source>
        <dbReference type="Proteomes" id="UP001276659"/>
    </source>
</evidence>
<dbReference type="GO" id="GO:0016042">
    <property type="term" value="P:lipid catabolic process"/>
    <property type="evidence" value="ECO:0007669"/>
    <property type="project" value="UniProtKB-KW"/>
</dbReference>
<dbReference type="GO" id="GO:0047372">
    <property type="term" value="F:monoacylglycerol lipase activity"/>
    <property type="evidence" value="ECO:0007669"/>
    <property type="project" value="TreeGrafter"/>
</dbReference>
<dbReference type="EMBL" id="JASNWA010000008">
    <property type="protein sequence ID" value="KAK3171749.1"/>
    <property type="molecule type" value="Genomic_DNA"/>
</dbReference>
<feature type="compositionally biased region" description="Polar residues" evidence="3">
    <location>
        <begin position="310"/>
        <end position="320"/>
    </location>
</feature>
<proteinExistence type="inferred from homology"/>
<feature type="compositionally biased region" description="Basic and acidic residues" evidence="3">
    <location>
        <begin position="1195"/>
        <end position="1205"/>
    </location>
</feature>
<comment type="caution">
    <text evidence="5">The sequence shown here is derived from an EMBL/GenBank/DDBJ whole genome shotgun (WGS) entry which is preliminary data.</text>
</comment>
<evidence type="ECO:0000256" key="3">
    <source>
        <dbReference type="SAM" id="MobiDB-lite"/>
    </source>
</evidence>
<evidence type="ECO:0000313" key="5">
    <source>
        <dbReference type="EMBL" id="KAK3171749.1"/>
    </source>
</evidence>
<feature type="compositionally biased region" description="Low complexity" evidence="3">
    <location>
        <begin position="823"/>
        <end position="832"/>
    </location>
</feature>
<dbReference type="Pfam" id="PF05057">
    <property type="entry name" value="DUF676"/>
    <property type="match status" value="2"/>
</dbReference>